<name>A0ABY8MFA0_9SPIO</name>
<dbReference type="Proteomes" id="UP001228690">
    <property type="component" value="Chromosome"/>
</dbReference>
<dbReference type="EMBL" id="CP123443">
    <property type="protein sequence ID" value="WGK68661.1"/>
    <property type="molecule type" value="Genomic_DNA"/>
</dbReference>
<organism evidence="1 2">
    <name type="scientific">Candidatus Haliotispira prima</name>
    <dbReference type="NCBI Taxonomy" id="3034016"/>
    <lineage>
        <taxon>Bacteria</taxon>
        <taxon>Pseudomonadati</taxon>
        <taxon>Spirochaetota</taxon>
        <taxon>Spirochaetia</taxon>
        <taxon>Spirochaetales</taxon>
        <taxon>Spirochaetaceae</taxon>
        <taxon>Candidatus Haliotispira</taxon>
    </lineage>
</organism>
<keyword evidence="2" id="KW-1185">Reference proteome</keyword>
<protein>
    <submittedName>
        <fullName evidence="1">Uncharacterized protein</fullName>
    </submittedName>
</protein>
<evidence type="ECO:0000313" key="1">
    <source>
        <dbReference type="EMBL" id="WGK68661.1"/>
    </source>
</evidence>
<dbReference type="RefSeq" id="WP_326926847.1">
    <property type="nucleotide sequence ID" value="NZ_CP123443.1"/>
</dbReference>
<gene>
    <name evidence="1" type="ORF">P0082_09245</name>
</gene>
<accession>A0ABY8MFA0</accession>
<reference evidence="1 2" key="1">
    <citation type="submission" date="2023-04" db="EMBL/GenBank/DDBJ databases">
        <title>Spirochaete genome identified in red abalone sample constitutes a novel genus.</title>
        <authorList>
            <person name="Sharma S.P."/>
            <person name="Purcell C.M."/>
            <person name="Hyde J.R."/>
            <person name="Severin A.J."/>
        </authorList>
    </citation>
    <scope>NUCLEOTIDE SEQUENCE [LARGE SCALE GENOMIC DNA]</scope>
    <source>
        <strain evidence="1 2">SP-2023</strain>
    </source>
</reference>
<sequence length="103" mass="12353">MYFVSGDKKQAWKVEITEGTYAPIEMENVPKAEQIRGYPDEFFPTTDKDNRDSFVQVIRQRELLNEKDYEDYLYLGTYDKFLSYVHEVFIFMDRSVIVGMEQR</sequence>
<proteinExistence type="predicted"/>
<evidence type="ECO:0000313" key="2">
    <source>
        <dbReference type="Proteomes" id="UP001228690"/>
    </source>
</evidence>